<evidence type="ECO:0000256" key="1">
    <source>
        <dbReference type="SAM" id="MobiDB-lite"/>
    </source>
</evidence>
<dbReference type="EMBL" id="HG994357">
    <property type="protein sequence ID" value="CAF2127010.1"/>
    <property type="molecule type" value="Genomic_DNA"/>
</dbReference>
<sequence length="172" mass="19604">MARETEAAFRDTKEKTTAQTQHAPLPSEPQGNSKTTIREPNRRAINPPPRANALARGLRNPSRSPKSRQHQNETSPSPRHDSTTHETTRALDPLSTEDRTRRFPSSRDKNKAERVSETPVLQRENREDERKEDSSGVETDAHAPSNHRRETRSEFVGERVSLFCPTFVIINF</sequence>
<reference evidence="2" key="1">
    <citation type="submission" date="2021-01" db="EMBL/GenBank/DDBJ databases">
        <authorList>
            <consortium name="Genoscope - CEA"/>
            <person name="William W."/>
        </authorList>
    </citation>
    <scope>NUCLEOTIDE SEQUENCE</scope>
</reference>
<feature type="compositionally biased region" description="Basic and acidic residues" evidence="1">
    <location>
        <begin position="147"/>
        <end position="156"/>
    </location>
</feature>
<feature type="compositionally biased region" description="Basic and acidic residues" evidence="1">
    <location>
        <begin position="78"/>
        <end position="89"/>
    </location>
</feature>
<dbReference type="Proteomes" id="UP001295469">
    <property type="component" value="Chromosome A03"/>
</dbReference>
<accession>A0A816VRL1</accession>
<name>A0A816VRL1_BRANA</name>
<feature type="region of interest" description="Disordered" evidence="1">
    <location>
        <begin position="1"/>
        <end position="156"/>
    </location>
</feature>
<gene>
    <name evidence="2" type="ORF">DARMORV10_A03P36620.1</name>
</gene>
<dbReference type="AlphaFoldDB" id="A0A816VRL1"/>
<feature type="compositionally biased region" description="Basic and acidic residues" evidence="1">
    <location>
        <begin position="1"/>
        <end position="16"/>
    </location>
</feature>
<proteinExistence type="predicted"/>
<feature type="compositionally biased region" description="Low complexity" evidence="1">
    <location>
        <begin position="51"/>
        <end position="61"/>
    </location>
</feature>
<organism evidence="2">
    <name type="scientific">Brassica napus</name>
    <name type="common">Rape</name>
    <dbReference type="NCBI Taxonomy" id="3708"/>
    <lineage>
        <taxon>Eukaryota</taxon>
        <taxon>Viridiplantae</taxon>
        <taxon>Streptophyta</taxon>
        <taxon>Embryophyta</taxon>
        <taxon>Tracheophyta</taxon>
        <taxon>Spermatophyta</taxon>
        <taxon>Magnoliopsida</taxon>
        <taxon>eudicotyledons</taxon>
        <taxon>Gunneridae</taxon>
        <taxon>Pentapetalae</taxon>
        <taxon>rosids</taxon>
        <taxon>malvids</taxon>
        <taxon>Brassicales</taxon>
        <taxon>Brassicaceae</taxon>
        <taxon>Brassiceae</taxon>
        <taxon>Brassica</taxon>
    </lineage>
</organism>
<feature type="compositionally biased region" description="Basic and acidic residues" evidence="1">
    <location>
        <begin position="123"/>
        <end position="134"/>
    </location>
</feature>
<feature type="compositionally biased region" description="Basic and acidic residues" evidence="1">
    <location>
        <begin position="96"/>
        <end position="116"/>
    </location>
</feature>
<protein>
    <submittedName>
        <fullName evidence="2">(rape) hypothetical protein</fullName>
    </submittedName>
</protein>
<evidence type="ECO:0000313" key="2">
    <source>
        <dbReference type="EMBL" id="CAF2127010.1"/>
    </source>
</evidence>